<feature type="transmembrane region" description="Helical" evidence="2">
    <location>
        <begin position="102"/>
        <end position="120"/>
    </location>
</feature>
<dbReference type="GeneID" id="3501932"/>
<feature type="transmembrane region" description="Helical" evidence="2">
    <location>
        <begin position="129"/>
        <end position="149"/>
    </location>
</feature>
<keyword evidence="4" id="KW-1185">Reference proteome</keyword>
<dbReference type="EMBL" id="AAGK01000002">
    <property type="protein sequence ID" value="EAN32760.1"/>
    <property type="molecule type" value="Genomic_DNA"/>
</dbReference>
<evidence type="ECO:0000256" key="1">
    <source>
        <dbReference type="SAM" id="MobiDB-lite"/>
    </source>
</evidence>
<dbReference type="InParanoid" id="Q4N513"/>
<feature type="transmembrane region" description="Helical" evidence="2">
    <location>
        <begin position="287"/>
        <end position="307"/>
    </location>
</feature>
<sequence>MGQSNCQSGNGKTDESGCENGDGKTKKIIAYILVGFTLFNTLMIGMNGSPFSLNRFKIPGNYYSLYVSRLHNCMELACFVGIVLGTLYILPCGIYSEYVSIGINWMYFIVNVILLISYVTGGENGHLTFYYWTLAASATVYGITLQFVYKMSGSCMPYFMVGVPISSVCTSLTHFIVLSLFGNRRKYNTDLIILTTEISISVISTGLTASIWTVAYMCGGNSKPKTEKTCQNGDNDSSDTNNESFKPDVISPILMTSVALSLIYAYYPGIAPGLLVDFRYVHKIDLVLMFIVPLPSIVIAVLSYSGYGPDGKWECRRHWHAFVIFIVSMIVCSILFTTSLHYPHSDVGRSIVNKPMMTGFLTILFYISHEIMLSVGFPGISENWNSNATTGTGLLCGTGLMIFVLFGEGYIIEYKRHNKLKWPTDGMATRTAFNYWMSRSFANAVDNVKCIFTSDVRRDILRSVQKKEVI</sequence>
<feature type="region of interest" description="Disordered" evidence="1">
    <location>
        <begin position="1"/>
        <end position="20"/>
    </location>
</feature>
<accession>Q4N513</accession>
<organism evidence="3 4">
    <name type="scientific">Theileria parva</name>
    <name type="common">East coast fever infection agent</name>
    <dbReference type="NCBI Taxonomy" id="5875"/>
    <lineage>
        <taxon>Eukaryota</taxon>
        <taxon>Sar</taxon>
        <taxon>Alveolata</taxon>
        <taxon>Apicomplexa</taxon>
        <taxon>Aconoidasida</taxon>
        <taxon>Piroplasmida</taxon>
        <taxon>Theileriidae</taxon>
        <taxon>Theileria</taxon>
    </lineage>
</organism>
<feature type="transmembrane region" description="Helical" evidence="2">
    <location>
        <begin position="193"/>
        <end position="215"/>
    </location>
</feature>
<feature type="transmembrane region" description="Helical" evidence="2">
    <location>
        <begin position="28"/>
        <end position="53"/>
    </location>
</feature>
<name>Q4N513_THEPA</name>
<dbReference type="KEGG" id="tpv:TP02_0477"/>
<feature type="transmembrane region" description="Helical" evidence="2">
    <location>
        <begin position="392"/>
        <end position="412"/>
    </location>
</feature>
<feature type="transmembrane region" description="Helical" evidence="2">
    <location>
        <begin position="319"/>
        <end position="338"/>
    </location>
</feature>
<evidence type="ECO:0000256" key="2">
    <source>
        <dbReference type="SAM" id="Phobius"/>
    </source>
</evidence>
<dbReference type="Proteomes" id="UP000001949">
    <property type="component" value="Unassembled WGS sequence"/>
</dbReference>
<dbReference type="eggNOG" id="ENOG502T2ZJ">
    <property type="taxonomic scope" value="Eukaryota"/>
</dbReference>
<dbReference type="VEuPathDB" id="PiroplasmaDB:TpMuguga_02g00477"/>
<feature type="transmembrane region" description="Helical" evidence="2">
    <location>
        <begin position="161"/>
        <end position="181"/>
    </location>
</feature>
<feature type="compositionally biased region" description="Polar residues" evidence="1">
    <location>
        <begin position="1"/>
        <end position="11"/>
    </location>
</feature>
<dbReference type="STRING" id="5875.Q4N513"/>
<feature type="transmembrane region" description="Helical" evidence="2">
    <location>
        <begin position="249"/>
        <end position="267"/>
    </location>
</feature>
<evidence type="ECO:0000313" key="3">
    <source>
        <dbReference type="EMBL" id="EAN32760.1"/>
    </source>
</evidence>
<keyword evidence="2" id="KW-0812">Transmembrane</keyword>
<dbReference type="RefSeq" id="XP_765043.1">
    <property type="nucleotide sequence ID" value="XM_759950.1"/>
</dbReference>
<dbReference type="AlphaFoldDB" id="Q4N513"/>
<feature type="transmembrane region" description="Helical" evidence="2">
    <location>
        <begin position="359"/>
        <end position="380"/>
    </location>
</feature>
<evidence type="ECO:0000313" key="4">
    <source>
        <dbReference type="Proteomes" id="UP000001949"/>
    </source>
</evidence>
<reference evidence="3 4" key="1">
    <citation type="journal article" date="2005" name="Science">
        <title>Genome sequence of Theileria parva, a bovine pathogen that transforms lymphocytes.</title>
        <authorList>
            <person name="Gardner M.J."/>
            <person name="Bishop R."/>
            <person name="Shah T."/>
            <person name="de Villiers E.P."/>
            <person name="Carlton J.M."/>
            <person name="Hall N."/>
            <person name="Ren Q."/>
            <person name="Paulsen I.T."/>
            <person name="Pain A."/>
            <person name="Berriman M."/>
            <person name="Wilson R.J.M."/>
            <person name="Sato S."/>
            <person name="Ralph S.A."/>
            <person name="Mann D.J."/>
            <person name="Xiong Z."/>
            <person name="Shallom S.J."/>
            <person name="Weidman J."/>
            <person name="Jiang L."/>
            <person name="Lynn J."/>
            <person name="Weaver B."/>
            <person name="Shoaibi A."/>
            <person name="Domingo A.R."/>
            <person name="Wasawo D."/>
            <person name="Crabtree J."/>
            <person name="Wortman J.R."/>
            <person name="Haas B."/>
            <person name="Angiuoli S.V."/>
            <person name="Creasy T.H."/>
            <person name="Lu C."/>
            <person name="Suh B."/>
            <person name="Silva J.C."/>
            <person name="Utterback T.R."/>
            <person name="Feldblyum T.V."/>
            <person name="Pertea M."/>
            <person name="Allen J."/>
            <person name="Nierman W.C."/>
            <person name="Taracha E.L.N."/>
            <person name="Salzberg S.L."/>
            <person name="White O.R."/>
            <person name="Fitzhugh H.A."/>
            <person name="Morzaria S."/>
            <person name="Venter J.C."/>
            <person name="Fraser C.M."/>
            <person name="Nene V."/>
        </authorList>
    </citation>
    <scope>NUCLEOTIDE SEQUENCE [LARGE SCALE GENOMIC DNA]</scope>
    <source>
        <strain evidence="3 4">Muguga</strain>
    </source>
</reference>
<gene>
    <name evidence="3" type="ordered locus">TP02_0477</name>
</gene>
<proteinExistence type="predicted"/>
<dbReference type="OMA" id="YISHEIM"/>
<keyword evidence="2" id="KW-0472">Membrane</keyword>
<protein>
    <submittedName>
        <fullName evidence="3">Uncharacterized protein</fullName>
    </submittedName>
</protein>
<keyword evidence="2" id="KW-1133">Transmembrane helix</keyword>
<comment type="caution">
    <text evidence="3">The sequence shown here is derived from an EMBL/GenBank/DDBJ whole genome shotgun (WGS) entry which is preliminary data.</text>
</comment>
<feature type="transmembrane region" description="Helical" evidence="2">
    <location>
        <begin position="74"/>
        <end position="96"/>
    </location>
</feature>